<evidence type="ECO:0000313" key="2">
    <source>
        <dbReference type="Proteomes" id="UP000029725"/>
    </source>
</evidence>
<dbReference type="AlphaFoldDB" id="A0A098VPH4"/>
<dbReference type="VEuPathDB" id="MicrosporidiaDB:DI09_50p100"/>
<keyword evidence="2" id="KW-1185">Reference proteome</keyword>
<name>A0A098VPH4_9MICR</name>
<protein>
    <submittedName>
        <fullName evidence="1">Uncharacterized protein</fullName>
    </submittedName>
</protein>
<evidence type="ECO:0000313" key="1">
    <source>
        <dbReference type="EMBL" id="KGG50903.1"/>
    </source>
</evidence>
<organism evidence="1 2">
    <name type="scientific">Mitosporidium daphniae</name>
    <dbReference type="NCBI Taxonomy" id="1485682"/>
    <lineage>
        <taxon>Eukaryota</taxon>
        <taxon>Fungi</taxon>
        <taxon>Fungi incertae sedis</taxon>
        <taxon>Microsporidia</taxon>
        <taxon>Mitosporidium</taxon>
    </lineage>
</organism>
<dbReference type="RefSeq" id="XP_013237330.1">
    <property type="nucleotide sequence ID" value="XM_013381876.1"/>
</dbReference>
<reference evidence="1 2" key="1">
    <citation type="submission" date="2014-04" db="EMBL/GenBank/DDBJ databases">
        <title>A new species of microsporidia sheds light on the evolution of extreme parasitism.</title>
        <authorList>
            <person name="Haag K.L."/>
            <person name="James T.Y."/>
            <person name="Larsson R."/>
            <person name="Schaer T.M."/>
            <person name="Refardt D."/>
            <person name="Pombert J.-F."/>
            <person name="Ebert D."/>
        </authorList>
    </citation>
    <scope>NUCLEOTIDE SEQUENCE [LARGE SCALE GENOMIC DNA]</scope>
    <source>
        <strain evidence="1 2">UGP3</strain>
        <tissue evidence="1">Spores</tissue>
    </source>
</reference>
<gene>
    <name evidence="1" type="ORF">DI09_50p100</name>
</gene>
<accession>A0A098VPH4</accession>
<dbReference type="Proteomes" id="UP000029725">
    <property type="component" value="Unassembled WGS sequence"/>
</dbReference>
<sequence>MKFVLDKFSVLSIRHIYVKPERRIEGSANIYRKSREDKARRVALAAMPAVPQVSIDFRKKFLDCLYSEKSWWRTLPERVDYSDVVKELSSCKGPNAPPLSWKLIK</sequence>
<dbReference type="EMBL" id="JMKJ01000455">
    <property type="protein sequence ID" value="KGG50903.1"/>
    <property type="molecule type" value="Genomic_DNA"/>
</dbReference>
<dbReference type="HOGENOM" id="CLU_2237234_0_0_1"/>
<comment type="caution">
    <text evidence="1">The sequence shown here is derived from an EMBL/GenBank/DDBJ whole genome shotgun (WGS) entry which is preliminary data.</text>
</comment>
<dbReference type="GeneID" id="25260201"/>
<proteinExistence type="predicted"/>